<evidence type="ECO:0000256" key="2">
    <source>
        <dbReference type="SAM" id="Phobius"/>
    </source>
</evidence>
<keyword evidence="4" id="KW-1185">Reference proteome</keyword>
<evidence type="ECO:0000313" key="4">
    <source>
        <dbReference type="Proteomes" id="UP001500893"/>
    </source>
</evidence>
<keyword evidence="2" id="KW-1133">Transmembrane helix</keyword>
<gene>
    <name evidence="3" type="ORF">GCM10010521_64140</name>
</gene>
<protein>
    <submittedName>
        <fullName evidence="3">Uncharacterized protein</fullName>
    </submittedName>
</protein>
<keyword evidence="2" id="KW-0812">Transmembrane</keyword>
<accession>A0ABN3V3D1</accession>
<evidence type="ECO:0000256" key="1">
    <source>
        <dbReference type="SAM" id="MobiDB-lite"/>
    </source>
</evidence>
<feature type="region of interest" description="Disordered" evidence="1">
    <location>
        <begin position="1"/>
        <end position="24"/>
    </location>
</feature>
<keyword evidence="2" id="KW-0472">Membrane</keyword>
<proteinExistence type="predicted"/>
<organism evidence="3 4">
    <name type="scientific">Streptomyces rameus</name>
    <dbReference type="NCBI Taxonomy" id="68261"/>
    <lineage>
        <taxon>Bacteria</taxon>
        <taxon>Bacillati</taxon>
        <taxon>Actinomycetota</taxon>
        <taxon>Actinomycetes</taxon>
        <taxon>Kitasatosporales</taxon>
        <taxon>Streptomycetaceae</taxon>
        <taxon>Streptomyces</taxon>
    </lineage>
</organism>
<sequence>MADHFSTGHGQHHGSPEPPGMPEELASTHTVLWVWLSGIAARYSVVTVMVFGHRVTSTVAVMNGWMVQR</sequence>
<comment type="caution">
    <text evidence="3">The sequence shown here is derived from an EMBL/GenBank/DDBJ whole genome shotgun (WGS) entry which is preliminary data.</text>
</comment>
<evidence type="ECO:0000313" key="3">
    <source>
        <dbReference type="EMBL" id="GAA2776617.1"/>
    </source>
</evidence>
<name>A0ABN3V3D1_9ACTN</name>
<dbReference type="EMBL" id="BAAAVM010000125">
    <property type="protein sequence ID" value="GAA2776617.1"/>
    <property type="molecule type" value="Genomic_DNA"/>
</dbReference>
<feature type="transmembrane region" description="Helical" evidence="2">
    <location>
        <begin position="32"/>
        <end position="52"/>
    </location>
</feature>
<dbReference type="Proteomes" id="UP001500893">
    <property type="component" value="Unassembled WGS sequence"/>
</dbReference>
<reference evidence="3 4" key="1">
    <citation type="journal article" date="2019" name="Int. J. Syst. Evol. Microbiol.">
        <title>The Global Catalogue of Microorganisms (GCM) 10K type strain sequencing project: providing services to taxonomists for standard genome sequencing and annotation.</title>
        <authorList>
            <consortium name="The Broad Institute Genomics Platform"/>
            <consortium name="The Broad Institute Genome Sequencing Center for Infectious Disease"/>
            <person name="Wu L."/>
            <person name="Ma J."/>
        </authorList>
    </citation>
    <scope>NUCLEOTIDE SEQUENCE [LARGE SCALE GENOMIC DNA]</scope>
    <source>
        <strain evidence="3 4">JCM 11574</strain>
    </source>
</reference>